<dbReference type="Pfam" id="PF07730">
    <property type="entry name" value="HisKA_3"/>
    <property type="match status" value="1"/>
</dbReference>
<reference evidence="13" key="1">
    <citation type="journal article" date="2019" name="Int. J. Syst. Evol. Microbiol.">
        <title>The Global Catalogue of Microorganisms (GCM) 10K type strain sequencing project: providing services to taxonomists for standard genome sequencing and annotation.</title>
        <authorList>
            <consortium name="The Broad Institute Genomics Platform"/>
            <consortium name="The Broad Institute Genome Sequencing Center for Infectious Disease"/>
            <person name="Wu L."/>
            <person name="Ma J."/>
        </authorList>
    </citation>
    <scope>NUCLEOTIDE SEQUENCE [LARGE SCALE GENOMIC DNA]</scope>
    <source>
        <strain evidence="13">NBRC 108728</strain>
    </source>
</reference>
<dbReference type="Gene3D" id="1.20.5.1930">
    <property type="match status" value="1"/>
</dbReference>
<keyword evidence="8" id="KW-0902">Two-component regulatory system</keyword>
<evidence type="ECO:0000256" key="10">
    <source>
        <dbReference type="SAM" id="Phobius"/>
    </source>
</evidence>
<proteinExistence type="predicted"/>
<dbReference type="Proteomes" id="UP001321486">
    <property type="component" value="Chromosome"/>
</dbReference>
<dbReference type="InterPro" id="IPR011712">
    <property type="entry name" value="Sig_transdc_His_kin_sub3_dim/P"/>
</dbReference>
<evidence type="ECO:0000259" key="11">
    <source>
        <dbReference type="Pfam" id="PF07730"/>
    </source>
</evidence>
<keyword evidence="9" id="KW-0175">Coiled coil</keyword>
<evidence type="ECO:0000313" key="12">
    <source>
        <dbReference type="EMBL" id="BDZ48919.1"/>
    </source>
</evidence>
<dbReference type="EMBL" id="AP027732">
    <property type="protein sequence ID" value="BDZ48919.1"/>
    <property type="molecule type" value="Genomic_DNA"/>
</dbReference>
<keyword evidence="3" id="KW-0597">Phosphoprotein</keyword>
<keyword evidence="10" id="KW-1133">Transmembrane helix</keyword>
<feature type="coiled-coil region" evidence="9">
    <location>
        <begin position="153"/>
        <end position="180"/>
    </location>
</feature>
<evidence type="ECO:0000256" key="3">
    <source>
        <dbReference type="ARBA" id="ARBA00022553"/>
    </source>
</evidence>
<organism evidence="12 13">
    <name type="scientific">Frondihabitans sucicola</name>
    <dbReference type="NCBI Taxonomy" id="1268041"/>
    <lineage>
        <taxon>Bacteria</taxon>
        <taxon>Bacillati</taxon>
        <taxon>Actinomycetota</taxon>
        <taxon>Actinomycetes</taxon>
        <taxon>Micrococcales</taxon>
        <taxon>Microbacteriaceae</taxon>
        <taxon>Frondihabitans</taxon>
    </lineage>
</organism>
<keyword evidence="6" id="KW-0418">Kinase</keyword>
<keyword evidence="5" id="KW-0547">Nucleotide-binding</keyword>
<feature type="transmembrane region" description="Helical" evidence="10">
    <location>
        <begin position="34"/>
        <end position="50"/>
    </location>
</feature>
<keyword evidence="13" id="KW-1185">Reference proteome</keyword>
<feature type="transmembrane region" description="Helical" evidence="10">
    <location>
        <begin position="104"/>
        <end position="123"/>
    </location>
</feature>
<evidence type="ECO:0000313" key="13">
    <source>
        <dbReference type="Proteomes" id="UP001321486"/>
    </source>
</evidence>
<evidence type="ECO:0000256" key="7">
    <source>
        <dbReference type="ARBA" id="ARBA00022840"/>
    </source>
</evidence>
<keyword evidence="10" id="KW-0472">Membrane</keyword>
<dbReference type="PANTHER" id="PTHR24421">
    <property type="entry name" value="NITRATE/NITRITE SENSOR PROTEIN NARX-RELATED"/>
    <property type="match status" value="1"/>
</dbReference>
<evidence type="ECO:0000256" key="8">
    <source>
        <dbReference type="ARBA" id="ARBA00023012"/>
    </source>
</evidence>
<dbReference type="RefSeq" id="WP_286345818.1">
    <property type="nucleotide sequence ID" value="NZ_AP027732.1"/>
</dbReference>
<keyword evidence="7" id="KW-0067">ATP-binding</keyword>
<evidence type="ECO:0000256" key="5">
    <source>
        <dbReference type="ARBA" id="ARBA00022741"/>
    </source>
</evidence>
<keyword evidence="4" id="KW-0808">Transferase</keyword>
<name>A0ABM8GKJ1_9MICO</name>
<dbReference type="InterPro" id="IPR050482">
    <property type="entry name" value="Sensor_HK_TwoCompSys"/>
</dbReference>
<evidence type="ECO:0000256" key="9">
    <source>
        <dbReference type="SAM" id="Coils"/>
    </source>
</evidence>
<evidence type="ECO:0000256" key="4">
    <source>
        <dbReference type="ARBA" id="ARBA00022679"/>
    </source>
</evidence>
<keyword evidence="10" id="KW-0812">Transmembrane</keyword>
<dbReference type="PANTHER" id="PTHR24421:SF10">
    <property type="entry name" value="NITRATE_NITRITE SENSOR PROTEIN NARQ"/>
    <property type="match status" value="1"/>
</dbReference>
<feature type="transmembrane region" description="Helical" evidence="10">
    <location>
        <begin position="7"/>
        <end position="28"/>
    </location>
</feature>
<comment type="catalytic activity">
    <reaction evidence="1">
        <text>ATP + protein L-histidine = ADP + protein N-phospho-L-histidine.</text>
        <dbReference type="EC" id="2.7.13.3"/>
    </reaction>
</comment>
<sequence length="339" mass="35828">MTGNRWWHALFATTMAVLVAVALVNLPGGTGDEYLALAAIGVLVAAYATFGRRGFDSQRVGFVMIAVLVVCSGAAVRVDPSMALIQCIAMPLIWCQLQRTRDAVVGNVVIVAVIALAMAGYLGPSASTVVQVVLIEGISLAGSIALGLWVSRLAELSAERARLLDELRRAQAEVEALGCEAGSTSERERWAREIHDTIAQSLTGLVMLGQRARRELAASSALSGAAPIAEKSPRAEGSALAETLELLEETARQALVETRSLVAATAPVDLGGGIAAALERLGRRFERETGIAVLVSVDDGLSSSTRGRIAAPRWSCCAAPRRGWPMFASTPEPRRPTWC</sequence>
<feature type="transmembrane region" description="Helical" evidence="10">
    <location>
        <begin position="129"/>
        <end position="150"/>
    </location>
</feature>
<gene>
    <name evidence="12" type="ORF">GCM10025867_11600</name>
</gene>
<protein>
    <recommendedName>
        <fullName evidence="2">histidine kinase</fullName>
        <ecNumber evidence="2">2.7.13.3</ecNumber>
    </recommendedName>
</protein>
<evidence type="ECO:0000256" key="2">
    <source>
        <dbReference type="ARBA" id="ARBA00012438"/>
    </source>
</evidence>
<evidence type="ECO:0000256" key="6">
    <source>
        <dbReference type="ARBA" id="ARBA00022777"/>
    </source>
</evidence>
<accession>A0ABM8GKJ1</accession>
<feature type="domain" description="Signal transduction histidine kinase subgroup 3 dimerisation and phosphoacceptor" evidence="11">
    <location>
        <begin position="186"/>
        <end position="269"/>
    </location>
</feature>
<evidence type="ECO:0000256" key="1">
    <source>
        <dbReference type="ARBA" id="ARBA00000085"/>
    </source>
</evidence>
<dbReference type="EC" id="2.7.13.3" evidence="2"/>